<dbReference type="GO" id="GO:0045814">
    <property type="term" value="P:negative regulation of gene expression, epigenetic"/>
    <property type="evidence" value="ECO:0007669"/>
    <property type="project" value="TreeGrafter"/>
</dbReference>
<dbReference type="Pfam" id="PF00856">
    <property type="entry name" value="SET"/>
    <property type="match status" value="1"/>
</dbReference>
<gene>
    <name evidence="11" type="ORF">PoB_003957600</name>
</gene>
<dbReference type="GO" id="GO:0042799">
    <property type="term" value="F:histone H4K20 methyltransferase activity"/>
    <property type="evidence" value="ECO:0007669"/>
    <property type="project" value="TreeGrafter"/>
</dbReference>
<dbReference type="InterPro" id="IPR046341">
    <property type="entry name" value="SET_dom_sf"/>
</dbReference>
<evidence type="ECO:0000256" key="6">
    <source>
        <dbReference type="ARBA" id="ARBA00022833"/>
    </source>
</evidence>
<dbReference type="SUPFAM" id="SSF144232">
    <property type="entry name" value="HIT/MYND zinc finger-like"/>
    <property type="match status" value="1"/>
</dbReference>
<dbReference type="EMBL" id="BLXT01004479">
    <property type="protein sequence ID" value="GFO13071.1"/>
    <property type="molecule type" value="Genomic_DNA"/>
</dbReference>
<dbReference type="GO" id="GO:0008270">
    <property type="term" value="F:zinc ion binding"/>
    <property type="evidence" value="ECO:0007669"/>
    <property type="project" value="UniProtKB-KW"/>
</dbReference>
<keyword evidence="1" id="KW-0489">Methyltransferase</keyword>
<dbReference type="AlphaFoldDB" id="A0AAV4AXV8"/>
<dbReference type="PROSITE" id="PS50865">
    <property type="entry name" value="ZF_MYND_2"/>
    <property type="match status" value="1"/>
</dbReference>
<evidence type="ECO:0000259" key="9">
    <source>
        <dbReference type="PROSITE" id="PS50280"/>
    </source>
</evidence>
<evidence type="ECO:0000256" key="4">
    <source>
        <dbReference type="ARBA" id="ARBA00022723"/>
    </source>
</evidence>
<accession>A0AAV4AXV8</accession>
<feature type="region of interest" description="Disordered" evidence="8">
    <location>
        <begin position="38"/>
        <end position="166"/>
    </location>
</feature>
<evidence type="ECO:0000256" key="5">
    <source>
        <dbReference type="ARBA" id="ARBA00022771"/>
    </source>
</evidence>
<dbReference type="InterPro" id="IPR001214">
    <property type="entry name" value="SET_dom"/>
</dbReference>
<keyword evidence="5 7" id="KW-0863">Zinc-finger</keyword>
<protein>
    <submittedName>
        <fullName evidence="11">SET and MYND domain-containing protein 5</fullName>
    </submittedName>
</protein>
<keyword evidence="4" id="KW-0479">Metal-binding</keyword>
<comment type="caution">
    <text evidence="11">The sequence shown here is derived from an EMBL/GenBank/DDBJ whole genome shotgun (WGS) entry which is preliminary data.</text>
</comment>
<evidence type="ECO:0000256" key="1">
    <source>
        <dbReference type="ARBA" id="ARBA00022603"/>
    </source>
</evidence>
<sequence length="712" mass="79258">MSGLRLTKEKTLELETELLKRWGFDDSFWEDLQDRIERKSDPVSPASILESQGGEQALPAAAGHSEQSPDPTIKDEVCPSVAVSQTKSGCSDHKSDIVPIEGSHSSAGQPLGSSKEDTSGSSQQGEEGDKILAARSDGGGCISSDQTKDLRKVDGQNSTAPLSTSRDEADLVNEVIEQKQKQAIQCIVDGLLCDSLVFIDHALELDNYRVELLEMRAKVMNSLEYHLEALKSVAKVRLKDRTPGLVSEGLCALQGLHLLTLADLWKLGHNLADGPTTDADGGTGDEAREPDDNKQEEANTEATRSAPADTSSAPGQDNPCDSPVGDDRSGSITDIMQNLRCKEMEEERMLDFYKSLLEEEAPVVIQKKHFEDHPGLYASRQISEGEVLFQETPQYLEQDISSCNICACANCGTSLIRPEDVLLPEQLAAADLKKTLKKFYKRREIIACEACRTVLFCSESCRAHAWESHHQALCAWTSKSSTSMLYSVRKSFRQVLANDGSSWQGWWNAEFSPLLLARVIATILRRPEHRLGEEATGKSPKEGKLMRALANLQKIYPLRPQGVSPATDAIPKMFDLMVNIFKRSRVSRHQLSEFEFNSFYNLIAANWIPFFDKNDSLSQFIDKVAKERKINNRMAKYFKGKTPKAKFHGLFPLASCIPHSCMPNVEFVYESVGERPGISVKATRDIQPSEKLWVAWINTNECKGVRQNFLWR</sequence>
<dbReference type="Gene3D" id="2.170.270.10">
    <property type="entry name" value="SET domain"/>
    <property type="match status" value="1"/>
</dbReference>
<keyword evidence="2" id="KW-0808">Transferase</keyword>
<feature type="compositionally biased region" description="Polar residues" evidence="8">
    <location>
        <begin position="300"/>
        <end position="315"/>
    </location>
</feature>
<evidence type="ECO:0000256" key="3">
    <source>
        <dbReference type="ARBA" id="ARBA00022691"/>
    </source>
</evidence>
<feature type="domain" description="MYND-type" evidence="10">
    <location>
        <begin position="408"/>
        <end position="474"/>
    </location>
</feature>
<dbReference type="PROSITE" id="PS50280">
    <property type="entry name" value="SET"/>
    <property type="match status" value="1"/>
</dbReference>
<proteinExistence type="predicted"/>
<feature type="compositionally biased region" description="Basic and acidic residues" evidence="8">
    <location>
        <begin position="285"/>
        <end position="297"/>
    </location>
</feature>
<dbReference type="PANTHER" id="PTHR46402:SF2">
    <property type="entry name" value="HISTONE-LYSINE N-TRIMETHYLTRANSFERASE SMYD5"/>
    <property type="match status" value="1"/>
</dbReference>
<evidence type="ECO:0000313" key="12">
    <source>
        <dbReference type="Proteomes" id="UP000735302"/>
    </source>
</evidence>
<evidence type="ECO:0000313" key="11">
    <source>
        <dbReference type="EMBL" id="GFO13071.1"/>
    </source>
</evidence>
<keyword evidence="3" id="KW-0949">S-adenosyl-L-methionine</keyword>
<feature type="compositionally biased region" description="Polar residues" evidence="8">
    <location>
        <begin position="155"/>
        <end position="164"/>
    </location>
</feature>
<organism evidence="11 12">
    <name type="scientific">Plakobranchus ocellatus</name>
    <dbReference type="NCBI Taxonomy" id="259542"/>
    <lineage>
        <taxon>Eukaryota</taxon>
        <taxon>Metazoa</taxon>
        <taxon>Spiralia</taxon>
        <taxon>Lophotrochozoa</taxon>
        <taxon>Mollusca</taxon>
        <taxon>Gastropoda</taxon>
        <taxon>Heterobranchia</taxon>
        <taxon>Euthyneura</taxon>
        <taxon>Panpulmonata</taxon>
        <taxon>Sacoglossa</taxon>
        <taxon>Placobranchoidea</taxon>
        <taxon>Plakobranchidae</taxon>
        <taxon>Plakobranchus</taxon>
    </lineage>
</organism>
<name>A0AAV4AXV8_9GAST</name>
<dbReference type="Proteomes" id="UP000735302">
    <property type="component" value="Unassembled WGS sequence"/>
</dbReference>
<dbReference type="InterPro" id="IPR002893">
    <property type="entry name" value="Znf_MYND"/>
</dbReference>
<evidence type="ECO:0000256" key="8">
    <source>
        <dbReference type="SAM" id="MobiDB-lite"/>
    </source>
</evidence>
<keyword evidence="6" id="KW-0862">Zinc</keyword>
<feature type="region of interest" description="Disordered" evidence="8">
    <location>
        <begin position="275"/>
        <end position="331"/>
    </location>
</feature>
<feature type="compositionally biased region" description="Polar residues" evidence="8">
    <location>
        <begin position="103"/>
        <end position="112"/>
    </location>
</feature>
<evidence type="ECO:0000256" key="2">
    <source>
        <dbReference type="ARBA" id="ARBA00022679"/>
    </source>
</evidence>
<evidence type="ECO:0000259" key="10">
    <source>
        <dbReference type="PROSITE" id="PS50865"/>
    </source>
</evidence>
<dbReference type="SUPFAM" id="SSF82199">
    <property type="entry name" value="SET domain"/>
    <property type="match status" value="1"/>
</dbReference>
<feature type="domain" description="SET" evidence="9">
    <location>
        <begin position="592"/>
        <end position="697"/>
    </location>
</feature>
<dbReference type="Pfam" id="PF01753">
    <property type="entry name" value="zf-MYND"/>
    <property type="match status" value="1"/>
</dbReference>
<dbReference type="GO" id="GO:0032259">
    <property type="term" value="P:methylation"/>
    <property type="evidence" value="ECO:0007669"/>
    <property type="project" value="UniProtKB-KW"/>
</dbReference>
<dbReference type="PANTHER" id="PTHR46402">
    <property type="entry name" value="SET AND MYND DOMAIN-CONTAINING PROTEIN 5"/>
    <property type="match status" value="1"/>
</dbReference>
<evidence type="ECO:0000256" key="7">
    <source>
        <dbReference type="PROSITE-ProRule" id="PRU00134"/>
    </source>
</evidence>
<keyword evidence="12" id="KW-1185">Reference proteome</keyword>
<reference evidence="11 12" key="1">
    <citation type="journal article" date="2021" name="Elife">
        <title>Chloroplast acquisition without the gene transfer in kleptoplastic sea slugs, Plakobranchus ocellatus.</title>
        <authorList>
            <person name="Maeda T."/>
            <person name="Takahashi S."/>
            <person name="Yoshida T."/>
            <person name="Shimamura S."/>
            <person name="Takaki Y."/>
            <person name="Nagai Y."/>
            <person name="Toyoda A."/>
            <person name="Suzuki Y."/>
            <person name="Arimoto A."/>
            <person name="Ishii H."/>
            <person name="Satoh N."/>
            <person name="Nishiyama T."/>
            <person name="Hasebe M."/>
            <person name="Maruyama T."/>
            <person name="Minagawa J."/>
            <person name="Obokata J."/>
            <person name="Shigenobu S."/>
        </authorList>
    </citation>
    <scope>NUCLEOTIDE SEQUENCE [LARGE SCALE GENOMIC DNA]</scope>
</reference>